<proteinExistence type="predicted"/>
<sequence>MRLSLAFIAALCASTASAATAVDYTTIKTKKGDILPDFSYVGYRQGEHKLPSTQPHNASVVIAASKSSSDDQTKAIQDALDKVGAAGGGVVELAVGNHYVAGASIVIPSKTWIRGADAAKSIVIVKGDARAVFSIGTPDAKATTGAKAAITATYVPIGAASVAVDDASIFKVGQNVYVQRPATAEWIRANGMADLVRDGSPQTWIKAGTLIKQPRTITAISGNTITLDVPLTDSIEKKWGAGSVQAFTWPSQSQGAGIETMQIVLQPSCSGQPISDTSCQFQAIVFQPFALDSWASKINMTGFVTGFVKVFAGSRRITLENLNSIRDKVSDGSHGWGSDIAVEGTQILVQNCQSVGITDARSFAITTSSQTAGPNAILNHKSSLASQVIQPHQRWAHGLLVDNSQSGIDLSNRNNAGSGQGWAINGAVAWNSDAAFQIQSPPLGVNWGIGMRGKAGANSNGTLIATGETVTPKSLYTAQLQARRAATSS</sequence>
<feature type="chain" id="PRO_5007857381" description="Pectate lyase superfamily protein domain-containing protein" evidence="1">
    <location>
        <begin position="22"/>
        <end position="489"/>
    </location>
</feature>
<keyword evidence="3" id="KW-1185">Reference proteome</keyword>
<dbReference type="EMBL" id="KV426117">
    <property type="protein sequence ID" value="KZV87720.1"/>
    <property type="molecule type" value="Genomic_DNA"/>
</dbReference>
<dbReference type="Proteomes" id="UP000077266">
    <property type="component" value="Unassembled WGS sequence"/>
</dbReference>
<dbReference type="InterPro" id="IPR011050">
    <property type="entry name" value="Pectin_lyase_fold/virulence"/>
</dbReference>
<evidence type="ECO:0000313" key="3">
    <source>
        <dbReference type="Proteomes" id="UP000077266"/>
    </source>
</evidence>
<dbReference type="STRING" id="1314781.A0A165EUJ3"/>
<accession>A0A165EUJ3</accession>
<protein>
    <recommendedName>
        <fullName evidence="4">Pectate lyase superfamily protein domain-containing protein</fullName>
    </recommendedName>
</protein>
<dbReference type="Gene3D" id="2.160.20.10">
    <property type="entry name" value="Single-stranded right-handed beta-helix, Pectin lyase-like"/>
    <property type="match status" value="1"/>
</dbReference>
<dbReference type="OrthoDB" id="509690at2759"/>
<dbReference type="InterPro" id="IPR012334">
    <property type="entry name" value="Pectin_lyas_fold"/>
</dbReference>
<evidence type="ECO:0000256" key="1">
    <source>
        <dbReference type="SAM" id="SignalP"/>
    </source>
</evidence>
<dbReference type="SUPFAM" id="SSF51126">
    <property type="entry name" value="Pectin lyase-like"/>
    <property type="match status" value="1"/>
</dbReference>
<dbReference type="InParanoid" id="A0A165EUJ3"/>
<dbReference type="AlphaFoldDB" id="A0A165EUJ3"/>
<name>A0A165EUJ3_EXIGL</name>
<evidence type="ECO:0008006" key="4">
    <source>
        <dbReference type="Google" id="ProtNLM"/>
    </source>
</evidence>
<gene>
    <name evidence="2" type="ORF">EXIGLDRAFT_773358</name>
</gene>
<evidence type="ECO:0000313" key="2">
    <source>
        <dbReference type="EMBL" id="KZV87720.1"/>
    </source>
</evidence>
<reference evidence="2 3" key="1">
    <citation type="journal article" date="2016" name="Mol. Biol. Evol.">
        <title>Comparative Genomics of Early-Diverging Mushroom-Forming Fungi Provides Insights into the Origins of Lignocellulose Decay Capabilities.</title>
        <authorList>
            <person name="Nagy L.G."/>
            <person name="Riley R."/>
            <person name="Tritt A."/>
            <person name="Adam C."/>
            <person name="Daum C."/>
            <person name="Floudas D."/>
            <person name="Sun H."/>
            <person name="Yadav J.S."/>
            <person name="Pangilinan J."/>
            <person name="Larsson K.H."/>
            <person name="Matsuura K."/>
            <person name="Barry K."/>
            <person name="Labutti K."/>
            <person name="Kuo R."/>
            <person name="Ohm R.A."/>
            <person name="Bhattacharya S.S."/>
            <person name="Shirouzu T."/>
            <person name="Yoshinaga Y."/>
            <person name="Martin F.M."/>
            <person name="Grigoriev I.V."/>
            <person name="Hibbett D.S."/>
        </authorList>
    </citation>
    <scope>NUCLEOTIDE SEQUENCE [LARGE SCALE GENOMIC DNA]</scope>
    <source>
        <strain evidence="2 3">HHB12029</strain>
    </source>
</reference>
<organism evidence="2 3">
    <name type="scientific">Exidia glandulosa HHB12029</name>
    <dbReference type="NCBI Taxonomy" id="1314781"/>
    <lineage>
        <taxon>Eukaryota</taxon>
        <taxon>Fungi</taxon>
        <taxon>Dikarya</taxon>
        <taxon>Basidiomycota</taxon>
        <taxon>Agaricomycotina</taxon>
        <taxon>Agaricomycetes</taxon>
        <taxon>Auriculariales</taxon>
        <taxon>Exidiaceae</taxon>
        <taxon>Exidia</taxon>
    </lineage>
</organism>
<keyword evidence="1" id="KW-0732">Signal</keyword>
<feature type="signal peptide" evidence="1">
    <location>
        <begin position="1"/>
        <end position="21"/>
    </location>
</feature>